<sequence>ATGQPDGVTVKFSQETATVPFNSDMSLDVDSSAPTGSHTITIVCSSSVKEHDSILTLTVTTPAAGGGGGGSGGGGALPAGTTNVMGTVTMSGLFVDTVTCTSDDGLCTLTIPRRTIGLTKDLMPLTKISMLPMDEPPPPPAGANVIGLTYNFEPSGATFDPPIILEYTYDLADIPEGVAEEDLVIAYYDEATGEWIELEGCVVDPVTNTITASVSHFSTFAILAIAAPV</sequence>
<evidence type="ECO:0000313" key="1">
    <source>
        <dbReference type="EMBL" id="GAJ10360.1"/>
    </source>
</evidence>
<proteinExistence type="predicted"/>
<organism evidence="1">
    <name type="scientific">marine sediment metagenome</name>
    <dbReference type="NCBI Taxonomy" id="412755"/>
    <lineage>
        <taxon>unclassified sequences</taxon>
        <taxon>metagenomes</taxon>
        <taxon>ecological metagenomes</taxon>
    </lineage>
</organism>
<reference evidence="1" key="1">
    <citation type="journal article" date="2014" name="Front. Microbiol.">
        <title>High frequency of phylogenetically diverse reductive dehalogenase-homologous genes in deep subseafloor sedimentary metagenomes.</title>
        <authorList>
            <person name="Kawai M."/>
            <person name="Futagami T."/>
            <person name="Toyoda A."/>
            <person name="Takaki Y."/>
            <person name="Nishi S."/>
            <person name="Hori S."/>
            <person name="Arai W."/>
            <person name="Tsubouchi T."/>
            <person name="Morono Y."/>
            <person name="Uchiyama I."/>
            <person name="Ito T."/>
            <person name="Fujiyama A."/>
            <person name="Inagaki F."/>
            <person name="Takami H."/>
        </authorList>
    </citation>
    <scope>NUCLEOTIDE SEQUENCE</scope>
    <source>
        <strain evidence="1">Expedition CK06-06</strain>
    </source>
</reference>
<dbReference type="AlphaFoldDB" id="X1VNJ3"/>
<comment type="caution">
    <text evidence="1">The sequence shown here is derived from an EMBL/GenBank/DDBJ whole genome shotgun (WGS) entry which is preliminary data.</text>
</comment>
<name>X1VNJ3_9ZZZZ</name>
<feature type="non-terminal residue" evidence="1">
    <location>
        <position position="229"/>
    </location>
</feature>
<feature type="non-terminal residue" evidence="1">
    <location>
        <position position="1"/>
    </location>
</feature>
<protein>
    <recommendedName>
        <fullName evidence="2">ZU5 domain-containing protein</fullName>
    </recommendedName>
</protein>
<dbReference type="EMBL" id="BARW01034812">
    <property type="protein sequence ID" value="GAJ10360.1"/>
    <property type="molecule type" value="Genomic_DNA"/>
</dbReference>
<gene>
    <name evidence="1" type="ORF">S12H4_54452</name>
</gene>
<accession>X1VNJ3</accession>
<evidence type="ECO:0008006" key="2">
    <source>
        <dbReference type="Google" id="ProtNLM"/>
    </source>
</evidence>